<keyword evidence="2 7" id="KW-0418">Kinase</keyword>
<dbReference type="GO" id="GO:0046983">
    <property type="term" value="F:protein dimerization activity"/>
    <property type="evidence" value="ECO:0007669"/>
    <property type="project" value="InterPro"/>
</dbReference>
<comment type="caution">
    <text evidence="7">The sequence shown here is derived from an EMBL/GenBank/DDBJ whole genome shotgun (WGS) entry which is preliminary data.</text>
</comment>
<organism evidence="7 8">
    <name type="scientific">Sphingobacterium phlebotomi</name>
    <dbReference type="NCBI Taxonomy" id="2605433"/>
    <lineage>
        <taxon>Bacteria</taxon>
        <taxon>Pseudomonadati</taxon>
        <taxon>Bacteroidota</taxon>
        <taxon>Sphingobacteriia</taxon>
        <taxon>Sphingobacteriales</taxon>
        <taxon>Sphingobacteriaceae</taxon>
        <taxon>Sphingobacterium</taxon>
    </lineage>
</organism>
<dbReference type="Proteomes" id="UP000322362">
    <property type="component" value="Unassembled WGS sequence"/>
</dbReference>
<feature type="transmembrane region" description="Helical" evidence="5">
    <location>
        <begin position="429"/>
        <end position="448"/>
    </location>
</feature>
<evidence type="ECO:0000256" key="4">
    <source>
        <dbReference type="PROSITE-ProRule" id="PRU00339"/>
    </source>
</evidence>
<name>A0A5D4HCL0_9SPHI</name>
<dbReference type="Pfam" id="PF02518">
    <property type="entry name" value="HATPase_c"/>
    <property type="match status" value="1"/>
</dbReference>
<dbReference type="InterPro" id="IPR011712">
    <property type="entry name" value="Sig_transdc_His_kin_sub3_dim/P"/>
</dbReference>
<dbReference type="GO" id="GO:0016020">
    <property type="term" value="C:membrane"/>
    <property type="evidence" value="ECO:0007669"/>
    <property type="project" value="InterPro"/>
</dbReference>
<keyword evidence="5" id="KW-0472">Membrane</keyword>
<dbReference type="Gene3D" id="3.30.565.10">
    <property type="entry name" value="Histidine kinase-like ATPase, C-terminal domain"/>
    <property type="match status" value="1"/>
</dbReference>
<dbReference type="PROSITE" id="PS50005">
    <property type="entry name" value="TPR"/>
    <property type="match status" value="1"/>
</dbReference>
<evidence type="ECO:0000259" key="6">
    <source>
        <dbReference type="PROSITE" id="PS50109"/>
    </source>
</evidence>
<dbReference type="InterPro" id="IPR003594">
    <property type="entry name" value="HATPase_dom"/>
</dbReference>
<evidence type="ECO:0000256" key="5">
    <source>
        <dbReference type="SAM" id="Phobius"/>
    </source>
</evidence>
<accession>A0A5D4HCL0</accession>
<keyword evidence="4" id="KW-0802">TPR repeat</keyword>
<dbReference type="SUPFAM" id="SSF55874">
    <property type="entry name" value="ATPase domain of HSP90 chaperone/DNA topoisomerase II/histidine kinase"/>
    <property type="match status" value="1"/>
</dbReference>
<evidence type="ECO:0000256" key="1">
    <source>
        <dbReference type="ARBA" id="ARBA00022679"/>
    </source>
</evidence>
<dbReference type="SUPFAM" id="SSF48452">
    <property type="entry name" value="TPR-like"/>
    <property type="match status" value="2"/>
</dbReference>
<dbReference type="CDD" id="cd16917">
    <property type="entry name" value="HATPase_UhpB-NarQ-NarX-like"/>
    <property type="match status" value="1"/>
</dbReference>
<dbReference type="InterPro" id="IPR011990">
    <property type="entry name" value="TPR-like_helical_dom_sf"/>
</dbReference>
<dbReference type="Gene3D" id="1.25.40.10">
    <property type="entry name" value="Tetratricopeptide repeat domain"/>
    <property type="match status" value="1"/>
</dbReference>
<feature type="domain" description="Histidine kinase" evidence="6">
    <location>
        <begin position="491"/>
        <end position="682"/>
    </location>
</feature>
<dbReference type="EMBL" id="VTAV01000001">
    <property type="protein sequence ID" value="TYR38408.1"/>
    <property type="molecule type" value="Genomic_DNA"/>
</dbReference>
<dbReference type="InterPro" id="IPR019734">
    <property type="entry name" value="TPR_rpt"/>
</dbReference>
<protein>
    <submittedName>
        <fullName evidence="7">Sensor histidine kinase</fullName>
    </submittedName>
</protein>
<keyword evidence="5" id="KW-1133">Transmembrane helix</keyword>
<feature type="repeat" description="TPR" evidence="4">
    <location>
        <begin position="355"/>
        <end position="388"/>
    </location>
</feature>
<dbReference type="AlphaFoldDB" id="A0A5D4HCL0"/>
<dbReference type="InterPro" id="IPR036890">
    <property type="entry name" value="HATPase_C_sf"/>
</dbReference>
<dbReference type="InterPro" id="IPR050482">
    <property type="entry name" value="Sensor_HK_TwoCompSys"/>
</dbReference>
<keyword evidence="8" id="KW-1185">Reference proteome</keyword>
<dbReference type="GO" id="GO:0000155">
    <property type="term" value="F:phosphorelay sensor kinase activity"/>
    <property type="evidence" value="ECO:0007669"/>
    <property type="project" value="InterPro"/>
</dbReference>
<evidence type="ECO:0000313" key="8">
    <source>
        <dbReference type="Proteomes" id="UP000322362"/>
    </source>
</evidence>
<gene>
    <name evidence="7" type="ORF">FXV77_03775</name>
</gene>
<keyword evidence="1" id="KW-0808">Transferase</keyword>
<reference evidence="7 8" key="1">
    <citation type="submission" date="2019-08" db="EMBL/GenBank/DDBJ databases">
        <title>Phlebobacter frassis gen. nov. sp. nov., a new member of family Sphingobacteriaceae isolated from sand fly rearing media.</title>
        <authorList>
            <person name="Kakumanu M.L."/>
            <person name="Marayati B.F."/>
            <person name="Wada-Katsumata A."/>
            <person name="Wasserberg G."/>
            <person name="Schal C."/>
            <person name="Apperson C.S."/>
            <person name="Ponnusamy L."/>
        </authorList>
    </citation>
    <scope>NUCLEOTIDE SEQUENCE [LARGE SCALE GENOMIC DNA]</scope>
    <source>
        <strain evidence="7 8">SSI9</strain>
    </source>
</reference>
<evidence type="ECO:0000313" key="7">
    <source>
        <dbReference type="EMBL" id="TYR38408.1"/>
    </source>
</evidence>
<dbReference type="Gene3D" id="1.20.5.1930">
    <property type="match status" value="1"/>
</dbReference>
<dbReference type="PANTHER" id="PTHR24421">
    <property type="entry name" value="NITRATE/NITRITE SENSOR PROTEIN NARX-RELATED"/>
    <property type="match status" value="1"/>
</dbReference>
<sequence>MANYISPPSYYILLKTTTLLVLIACLIPSLPQAQTAKKDSLEQILRQRDLPLGEKIFTLGRLATHYYFNNGDATADSLLNEALQLAGTLEDKQYLARTLAIQAMHLRIQGDSTANAILQSALDHLTEHTHPSVLGYVWYAKGWMEARDEQSTEAIASFIKALRYYDGSIDISDISIKSSIFSELYSIYGAWKDLDNMEKYARLGLDNAQKAGNAEALTSALYSLAYTFEDQYRANRAEERLRDSAEYYFKLSVSTFTANENRITTRSQLPFNALGLANLYSEFYPLSYQDTAKQYLDIALKEGLKTKQYTVVTGVYGILNEYAQRENRWDDAEHYLNQAAMYVHMNEIPELATLIRLMEALATVAEKKGDYQSALEYYKKYLSYYEQRFDNEKMALGKELEVKYATELNEQKLTMLEEQVAHRKKLNHIYILLSATIFIALVFLFFAYRQRSKTLKQQQRMHQMELDNIRQEHKISLLSAMIDGQENERARIARDLHDGLGGLLSGIKIELSGGIALPATENTQKLIRNGLHRIDQAVDELRRISRNMMPEVLLRYGLDEALREYSQSLKRSGINITCQIFNYQNNLSKNKQVVVYRITQELVNNAIKYAKSSHILVELRQEGDNLSLTVEDDGIGFDIPLARQKKGAGLQNIEARAVFLNGVLQIDSTPKVGTSTILNCPI</sequence>
<keyword evidence="5" id="KW-0812">Transmembrane</keyword>
<dbReference type="Pfam" id="PF07730">
    <property type="entry name" value="HisKA_3"/>
    <property type="match status" value="1"/>
</dbReference>
<evidence type="ECO:0000256" key="2">
    <source>
        <dbReference type="ARBA" id="ARBA00022777"/>
    </source>
</evidence>
<keyword evidence="3" id="KW-0902">Two-component regulatory system</keyword>
<evidence type="ECO:0000256" key="3">
    <source>
        <dbReference type="ARBA" id="ARBA00023012"/>
    </source>
</evidence>
<dbReference type="PROSITE" id="PS50109">
    <property type="entry name" value="HIS_KIN"/>
    <property type="match status" value="1"/>
</dbReference>
<proteinExistence type="predicted"/>
<dbReference type="RefSeq" id="WP_148917837.1">
    <property type="nucleotide sequence ID" value="NZ_VTAV01000001.1"/>
</dbReference>
<dbReference type="InterPro" id="IPR005467">
    <property type="entry name" value="His_kinase_dom"/>
</dbReference>